<dbReference type="PANTHER" id="PTHR47894:SF4">
    <property type="entry name" value="HTH-TYPE TRANSCRIPTIONAL REGULATOR GADX"/>
    <property type="match status" value="1"/>
</dbReference>
<dbReference type="SMART" id="SM00342">
    <property type="entry name" value="HTH_ARAC"/>
    <property type="match status" value="1"/>
</dbReference>
<dbReference type="EMBL" id="BMGG01000004">
    <property type="protein sequence ID" value="GGC64941.1"/>
    <property type="molecule type" value="Genomic_DNA"/>
</dbReference>
<dbReference type="InterPro" id="IPR032687">
    <property type="entry name" value="AraC-type_N"/>
</dbReference>
<dbReference type="InterPro" id="IPR009057">
    <property type="entry name" value="Homeodomain-like_sf"/>
</dbReference>
<dbReference type="AlphaFoldDB" id="A0A916U9Q1"/>
<dbReference type="GO" id="GO:0000976">
    <property type="term" value="F:transcription cis-regulatory region binding"/>
    <property type="evidence" value="ECO:0007669"/>
    <property type="project" value="TreeGrafter"/>
</dbReference>
<evidence type="ECO:0000259" key="4">
    <source>
        <dbReference type="PROSITE" id="PS01124"/>
    </source>
</evidence>
<dbReference type="Gene3D" id="1.10.10.60">
    <property type="entry name" value="Homeodomain-like"/>
    <property type="match status" value="1"/>
</dbReference>
<dbReference type="GO" id="GO:0003700">
    <property type="term" value="F:DNA-binding transcription factor activity"/>
    <property type="evidence" value="ECO:0007669"/>
    <property type="project" value="InterPro"/>
</dbReference>
<dbReference type="Proteomes" id="UP000637002">
    <property type="component" value="Unassembled WGS sequence"/>
</dbReference>
<name>A0A916U9Q1_9HYPH</name>
<proteinExistence type="predicted"/>
<dbReference type="Pfam" id="PF12625">
    <property type="entry name" value="Arabinose_bd"/>
    <property type="match status" value="1"/>
</dbReference>
<evidence type="ECO:0000256" key="2">
    <source>
        <dbReference type="ARBA" id="ARBA00023125"/>
    </source>
</evidence>
<dbReference type="PROSITE" id="PS01124">
    <property type="entry name" value="HTH_ARAC_FAMILY_2"/>
    <property type="match status" value="1"/>
</dbReference>
<evidence type="ECO:0000313" key="5">
    <source>
        <dbReference type="EMBL" id="GGC64941.1"/>
    </source>
</evidence>
<dbReference type="PANTHER" id="PTHR47894">
    <property type="entry name" value="HTH-TYPE TRANSCRIPTIONAL REGULATOR GADX"/>
    <property type="match status" value="1"/>
</dbReference>
<reference evidence="5" key="1">
    <citation type="journal article" date="2014" name="Int. J. Syst. Evol. Microbiol.">
        <title>Complete genome sequence of Corynebacterium casei LMG S-19264T (=DSM 44701T), isolated from a smear-ripened cheese.</title>
        <authorList>
            <consortium name="US DOE Joint Genome Institute (JGI-PGF)"/>
            <person name="Walter F."/>
            <person name="Albersmeier A."/>
            <person name="Kalinowski J."/>
            <person name="Ruckert C."/>
        </authorList>
    </citation>
    <scope>NUCLEOTIDE SEQUENCE</scope>
    <source>
        <strain evidence="5">CGMCC 1.12919</strain>
    </source>
</reference>
<evidence type="ECO:0000256" key="1">
    <source>
        <dbReference type="ARBA" id="ARBA00023015"/>
    </source>
</evidence>
<evidence type="ECO:0000256" key="3">
    <source>
        <dbReference type="ARBA" id="ARBA00023163"/>
    </source>
</evidence>
<sequence>MAIKVPDVLASFGVDLGPLLAAEGVAEDVFSDPDHALPFVTFCGLISRCAAAVARDDFGLLVCEAASASNLGLVGFLLQQAPDVRTALTDLVGYLHHHDRGAAPFLVVEHGTACLGYAIHEPHLPATAQIHDGALATALNIMRALCGAQWTLLEVTLTRPRPASPARYERFFDAPVTFGSDRDALYFPESCLATPIPRADPALRRMLEEQVELLEREEVDNVSEQTRRLLRAALLTSLGSLDEICRMLGMSRRTFARRLTAEGTTFKRIADEVRFDLARHLLGSTAMSATEIGAIVRFSEASAFSRAFKGWSGMTPREWRLRYARSSGGMAAG</sequence>
<comment type="caution">
    <text evidence="5">The sequence shown here is derived from an EMBL/GenBank/DDBJ whole genome shotgun (WGS) entry which is preliminary data.</text>
</comment>
<gene>
    <name evidence="5" type="ORF">GCM10010994_24430</name>
</gene>
<dbReference type="Pfam" id="PF12833">
    <property type="entry name" value="HTH_18"/>
    <property type="match status" value="1"/>
</dbReference>
<accession>A0A916U9Q1</accession>
<reference evidence="5" key="2">
    <citation type="submission" date="2020-09" db="EMBL/GenBank/DDBJ databases">
        <authorList>
            <person name="Sun Q."/>
            <person name="Zhou Y."/>
        </authorList>
    </citation>
    <scope>NUCLEOTIDE SEQUENCE</scope>
    <source>
        <strain evidence="5">CGMCC 1.12919</strain>
    </source>
</reference>
<keyword evidence="3" id="KW-0804">Transcription</keyword>
<keyword evidence="6" id="KW-1185">Reference proteome</keyword>
<protein>
    <submittedName>
        <fullName evidence="5">AraC family transcriptional regulator</fullName>
    </submittedName>
</protein>
<keyword evidence="1" id="KW-0805">Transcription regulation</keyword>
<dbReference type="InterPro" id="IPR018060">
    <property type="entry name" value="HTH_AraC"/>
</dbReference>
<dbReference type="GO" id="GO:0005829">
    <property type="term" value="C:cytosol"/>
    <property type="evidence" value="ECO:0007669"/>
    <property type="project" value="TreeGrafter"/>
</dbReference>
<evidence type="ECO:0000313" key="6">
    <source>
        <dbReference type="Proteomes" id="UP000637002"/>
    </source>
</evidence>
<dbReference type="SUPFAM" id="SSF46689">
    <property type="entry name" value="Homeodomain-like"/>
    <property type="match status" value="1"/>
</dbReference>
<organism evidence="5 6">
    <name type="scientific">Chelatococcus reniformis</name>
    <dbReference type="NCBI Taxonomy" id="1494448"/>
    <lineage>
        <taxon>Bacteria</taxon>
        <taxon>Pseudomonadati</taxon>
        <taxon>Pseudomonadota</taxon>
        <taxon>Alphaproteobacteria</taxon>
        <taxon>Hyphomicrobiales</taxon>
        <taxon>Chelatococcaceae</taxon>
        <taxon>Chelatococcus</taxon>
    </lineage>
</organism>
<feature type="domain" description="HTH araC/xylS-type" evidence="4">
    <location>
        <begin position="224"/>
        <end position="322"/>
    </location>
</feature>
<keyword evidence="2" id="KW-0238">DNA-binding</keyword>